<gene>
    <name evidence="4" type="ORF">GCM10010982_17150</name>
</gene>
<protein>
    <submittedName>
        <fullName evidence="4">Oxidoreductase</fullName>
    </submittedName>
</protein>
<dbReference type="Gene3D" id="3.30.360.10">
    <property type="entry name" value="Dihydrodipicolinate Reductase, domain 2"/>
    <property type="match status" value="1"/>
</dbReference>
<dbReference type="Gene3D" id="3.40.50.720">
    <property type="entry name" value="NAD(P)-binding Rossmann-like Domain"/>
    <property type="match status" value="1"/>
</dbReference>
<keyword evidence="1" id="KW-0732">Signal</keyword>
<organism evidence="4 5">
    <name type="scientific">Bowmanella pacifica</name>
    <dbReference type="NCBI Taxonomy" id="502051"/>
    <lineage>
        <taxon>Bacteria</taxon>
        <taxon>Pseudomonadati</taxon>
        <taxon>Pseudomonadota</taxon>
        <taxon>Gammaproteobacteria</taxon>
        <taxon>Alteromonadales</taxon>
        <taxon>Alteromonadaceae</taxon>
        <taxon>Bowmanella</taxon>
    </lineage>
</organism>
<proteinExistence type="predicted"/>
<dbReference type="Pfam" id="PF01408">
    <property type="entry name" value="GFO_IDH_MocA"/>
    <property type="match status" value="1"/>
</dbReference>
<evidence type="ECO:0000259" key="3">
    <source>
        <dbReference type="Pfam" id="PF22725"/>
    </source>
</evidence>
<name>A0A917YWM5_9ALTE</name>
<dbReference type="SUPFAM" id="SSF51735">
    <property type="entry name" value="NAD(P)-binding Rossmann-fold domains"/>
    <property type="match status" value="1"/>
</dbReference>
<dbReference type="SUPFAM" id="SSF55347">
    <property type="entry name" value="Glyceraldehyde-3-phosphate dehydrogenase-like, C-terminal domain"/>
    <property type="match status" value="1"/>
</dbReference>
<reference evidence="4" key="2">
    <citation type="submission" date="2020-09" db="EMBL/GenBank/DDBJ databases">
        <authorList>
            <person name="Sun Q."/>
            <person name="Zhou Y."/>
        </authorList>
    </citation>
    <scope>NUCLEOTIDE SEQUENCE</scope>
    <source>
        <strain evidence="4">CGMCC 1.7086</strain>
    </source>
</reference>
<keyword evidence="5" id="KW-1185">Reference proteome</keyword>
<reference evidence="4" key="1">
    <citation type="journal article" date="2014" name="Int. J. Syst. Evol. Microbiol.">
        <title>Complete genome sequence of Corynebacterium casei LMG S-19264T (=DSM 44701T), isolated from a smear-ripened cheese.</title>
        <authorList>
            <consortium name="US DOE Joint Genome Institute (JGI-PGF)"/>
            <person name="Walter F."/>
            <person name="Albersmeier A."/>
            <person name="Kalinowski J."/>
            <person name="Ruckert C."/>
        </authorList>
    </citation>
    <scope>NUCLEOTIDE SEQUENCE</scope>
    <source>
        <strain evidence="4">CGMCC 1.7086</strain>
    </source>
</reference>
<dbReference type="PANTHER" id="PTHR43708">
    <property type="entry name" value="CONSERVED EXPRESSED OXIDOREDUCTASE (EUROFUNG)"/>
    <property type="match status" value="1"/>
</dbReference>
<evidence type="ECO:0000256" key="1">
    <source>
        <dbReference type="ARBA" id="ARBA00022729"/>
    </source>
</evidence>
<sequence length="390" mass="41973">MQKVRMGMVGGGPDAFIGAVHRMAANLDGKIQLVCGAFSRDPAKSQQMSSQLGIDAQRCYASYQAMFDAEARLPADERMEFVAIVTPNHLHFDVARQALQAGFHVLCDKPATLNLTEAQLLADVKQRSGRLYALTHTYTGYPMVVAARQLVVSGQLGKIRKVAVEYHQGWLADLSGDSGKQAAWRLDPAQAGSSCCMADIGVHAANLAEFICDDHIAELSADISASGNRQLDDDGVVMLRFAGGARGMLSASQIAVGEENNLRIRVYGEKASLDWSQESPNSLKLMHADKPFETLRAATPTAAALGGITRTPPGHPEGYLEAFANLYCQFAEQVSQARQQHPDIHSLLPGINEALRGMAFIETVVTASSSQQKWHKVPDVSNLSGQGGQA</sequence>
<dbReference type="PANTHER" id="PTHR43708:SF3">
    <property type="entry name" value="OXIDOREDUCTASE"/>
    <property type="match status" value="1"/>
</dbReference>
<accession>A0A917YWM5</accession>
<dbReference type="EMBL" id="BMLS01000002">
    <property type="protein sequence ID" value="GGO68377.1"/>
    <property type="molecule type" value="Genomic_DNA"/>
</dbReference>
<evidence type="ECO:0000313" key="5">
    <source>
        <dbReference type="Proteomes" id="UP000606935"/>
    </source>
</evidence>
<feature type="domain" description="Gfo/Idh/MocA-like oxidoreductase N-terminal" evidence="2">
    <location>
        <begin position="5"/>
        <end position="134"/>
    </location>
</feature>
<dbReference type="Pfam" id="PF22725">
    <property type="entry name" value="GFO_IDH_MocA_C3"/>
    <property type="match status" value="1"/>
</dbReference>
<dbReference type="InterPro" id="IPR036291">
    <property type="entry name" value="NAD(P)-bd_dom_sf"/>
</dbReference>
<dbReference type="InterPro" id="IPR051317">
    <property type="entry name" value="Gfo/Idh/MocA_oxidoreduct"/>
</dbReference>
<dbReference type="GO" id="GO:0000166">
    <property type="term" value="F:nucleotide binding"/>
    <property type="evidence" value="ECO:0007669"/>
    <property type="project" value="InterPro"/>
</dbReference>
<dbReference type="AlphaFoldDB" id="A0A917YWM5"/>
<evidence type="ECO:0000259" key="2">
    <source>
        <dbReference type="Pfam" id="PF01408"/>
    </source>
</evidence>
<dbReference type="Proteomes" id="UP000606935">
    <property type="component" value="Unassembled WGS sequence"/>
</dbReference>
<dbReference type="InterPro" id="IPR055170">
    <property type="entry name" value="GFO_IDH_MocA-like_dom"/>
</dbReference>
<dbReference type="RefSeq" id="WP_188693255.1">
    <property type="nucleotide sequence ID" value="NZ_BMLS01000002.1"/>
</dbReference>
<dbReference type="InterPro" id="IPR000683">
    <property type="entry name" value="Gfo/Idh/MocA-like_OxRdtase_N"/>
</dbReference>
<feature type="domain" description="GFO/IDH/MocA-like oxidoreductase" evidence="3">
    <location>
        <begin position="145"/>
        <end position="273"/>
    </location>
</feature>
<evidence type="ECO:0000313" key="4">
    <source>
        <dbReference type="EMBL" id="GGO68377.1"/>
    </source>
</evidence>
<comment type="caution">
    <text evidence="4">The sequence shown here is derived from an EMBL/GenBank/DDBJ whole genome shotgun (WGS) entry which is preliminary data.</text>
</comment>